<feature type="compositionally biased region" description="Pro residues" evidence="2">
    <location>
        <begin position="76"/>
        <end position="88"/>
    </location>
</feature>
<dbReference type="CDD" id="cd23312">
    <property type="entry name" value="beta-trefoil_FGF_RP1"/>
    <property type="match status" value="1"/>
</dbReference>
<keyword evidence="4" id="KW-1185">Reference proteome</keyword>
<dbReference type="OrthoDB" id="10023911at2759"/>
<dbReference type="Proteomes" id="UP000007879">
    <property type="component" value="Unassembled WGS sequence"/>
</dbReference>
<reference evidence="3" key="2">
    <citation type="submission" date="2017-05" db="UniProtKB">
        <authorList>
            <consortium name="EnsemblMetazoa"/>
        </authorList>
    </citation>
    <scope>IDENTIFICATION</scope>
</reference>
<dbReference type="KEGG" id="aqu:105312944"/>
<accession>A0A1X7UQ06</accession>
<dbReference type="GO" id="GO:0008083">
    <property type="term" value="F:growth factor activity"/>
    <property type="evidence" value="ECO:0007669"/>
    <property type="project" value="InterPro"/>
</dbReference>
<protein>
    <submittedName>
        <fullName evidence="3">Uncharacterized protein</fullName>
    </submittedName>
</protein>
<organism evidence="3">
    <name type="scientific">Amphimedon queenslandica</name>
    <name type="common">Sponge</name>
    <dbReference type="NCBI Taxonomy" id="400682"/>
    <lineage>
        <taxon>Eukaryota</taxon>
        <taxon>Metazoa</taxon>
        <taxon>Porifera</taxon>
        <taxon>Demospongiae</taxon>
        <taxon>Heteroscleromorpha</taxon>
        <taxon>Haplosclerida</taxon>
        <taxon>Niphatidae</taxon>
        <taxon>Amphimedon</taxon>
    </lineage>
</organism>
<name>A0A1X7UQ06_AMPQE</name>
<feature type="compositionally biased region" description="Pro residues" evidence="2">
    <location>
        <begin position="118"/>
        <end position="152"/>
    </location>
</feature>
<feature type="compositionally biased region" description="Pro residues" evidence="2">
    <location>
        <begin position="96"/>
        <end position="109"/>
    </location>
</feature>
<comment type="similarity">
    <text evidence="1">Belongs to the heparin-binding growth factors family.</text>
</comment>
<gene>
    <name evidence="3" type="primary">105312944</name>
</gene>
<evidence type="ECO:0000256" key="1">
    <source>
        <dbReference type="ARBA" id="ARBA00007936"/>
    </source>
</evidence>
<dbReference type="EnsemblMetazoa" id="XM_011405978.2">
    <property type="protein sequence ID" value="XP_011404280.2"/>
    <property type="gene ID" value="LOC105312944"/>
</dbReference>
<feature type="region of interest" description="Disordered" evidence="2">
    <location>
        <begin position="1"/>
        <end position="156"/>
    </location>
</feature>
<feature type="compositionally biased region" description="Pro residues" evidence="2">
    <location>
        <begin position="53"/>
        <end position="64"/>
    </location>
</feature>
<dbReference type="AlphaFoldDB" id="A0A1X7UQ06"/>
<dbReference type="InParanoid" id="A0A1X7UQ06"/>
<dbReference type="InterPro" id="IPR002209">
    <property type="entry name" value="Fibroblast_GF_fam"/>
</dbReference>
<sequence length="452" mass="48318">MAYQVDQLAGQVGQMNVEASAPPLPPPQGYVPPAQAYPPPPGGQTPPMQGGYAPPPQGGQPPPGQGYFPPTQGYPQPTPGYAPPPQGYAPPTQGYAPPPQQGYEPPPQYTPSYQPTQGLPPPQGMPPPQGLPPPQGMPPPQGLPPPQGPPPQVFSGFPTGFLVTDAFKAGNTVQLIARSNGNPVGVVNGDICARGNFSKTDSSWDVSIASNNGVVFTNVNWKGMHIAIRGKSLTAKGSNDKHCPLKVHVLPDNYIYLESLHQPGTYVGFDQRGNPRKPKELAPSEVDAQFFVRILRQKHLSYDIKNPGGGASVFTRIPDMSVVQFFVSGHEKYLSINSAGAVLTTANPNDDTTFFYWKDRGMGIVSLQSYKFQGYRFRVSGNAIIAKGDPDLNSDFRVKENSDGTVTFESVVNPAMSLGIAIGSTAVTSLSANLMNIQQYGRNTTVTKSRII</sequence>
<evidence type="ECO:0000313" key="4">
    <source>
        <dbReference type="Proteomes" id="UP000007879"/>
    </source>
</evidence>
<dbReference type="EnsemblMetazoa" id="Aqu2.1.30070_001">
    <property type="protein sequence ID" value="Aqu2.1.30070_001"/>
    <property type="gene ID" value="Aqu2.1.30070"/>
</dbReference>
<feature type="compositionally biased region" description="Pro residues" evidence="2">
    <location>
        <begin position="22"/>
        <end position="44"/>
    </location>
</feature>
<evidence type="ECO:0000256" key="2">
    <source>
        <dbReference type="SAM" id="MobiDB-lite"/>
    </source>
</evidence>
<proteinExistence type="inferred from homology"/>
<evidence type="ECO:0000313" key="3">
    <source>
        <dbReference type="EnsemblMetazoa" id="Aqu2.1.30070_001"/>
    </source>
</evidence>
<dbReference type="SUPFAM" id="SSF50353">
    <property type="entry name" value="Cytokine"/>
    <property type="match status" value="2"/>
</dbReference>
<reference evidence="4" key="1">
    <citation type="journal article" date="2010" name="Nature">
        <title>The Amphimedon queenslandica genome and the evolution of animal complexity.</title>
        <authorList>
            <person name="Srivastava M."/>
            <person name="Simakov O."/>
            <person name="Chapman J."/>
            <person name="Fahey B."/>
            <person name="Gauthier M.E."/>
            <person name="Mitros T."/>
            <person name="Richards G.S."/>
            <person name="Conaco C."/>
            <person name="Dacre M."/>
            <person name="Hellsten U."/>
            <person name="Larroux C."/>
            <person name="Putnam N.H."/>
            <person name="Stanke M."/>
            <person name="Adamska M."/>
            <person name="Darling A."/>
            <person name="Degnan S.M."/>
            <person name="Oakley T.H."/>
            <person name="Plachetzki D.C."/>
            <person name="Zhai Y."/>
            <person name="Adamski M."/>
            <person name="Calcino A."/>
            <person name="Cummins S.F."/>
            <person name="Goodstein D.M."/>
            <person name="Harris C."/>
            <person name="Jackson D.J."/>
            <person name="Leys S.P."/>
            <person name="Shu S."/>
            <person name="Woodcroft B.J."/>
            <person name="Vervoort M."/>
            <person name="Kosik K.S."/>
            <person name="Manning G."/>
            <person name="Degnan B.M."/>
            <person name="Rokhsar D.S."/>
        </authorList>
    </citation>
    <scope>NUCLEOTIDE SEQUENCE [LARGE SCALE GENOMIC DNA]</scope>
</reference>
<dbReference type="Gene3D" id="2.80.10.50">
    <property type="match status" value="1"/>
</dbReference>
<dbReference type="Pfam" id="PF00167">
    <property type="entry name" value="FGF"/>
    <property type="match status" value="1"/>
</dbReference>
<dbReference type="InterPro" id="IPR008996">
    <property type="entry name" value="IL1/FGF"/>
</dbReference>
<feature type="compositionally biased region" description="Low complexity" evidence="2">
    <location>
        <begin position="65"/>
        <end position="75"/>
    </location>
</feature>